<evidence type="ECO:0000256" key="2">
    <source>
        <dbReference type="ARBA" id="ARBA00009765"/>
    </source>
</evidence>
<dbReference type="RefSeq" id="WP_168719807.1">
    <property type="nucleotide sequence ID" value="NZ_CP042909.1"/>
</dbReference>
<accession>A0A6H1WTB4</accession>
<keyword evidence="8" id="KW-1185">Reference proteome</keyword>
<feature type="transmembrane region" description="Helical" evidence="6">
    <location>
        <begin position="125"/>
        <end position="144"/>
    </location>
</feature>
<dbReference type="AlphaFoldDB" id="A0A6H1WTB4"/>
<feature type="transmembrane region" description="Helical" evidence="6">
    <location>
        <begin position="287"/>
        <end position="307"/>
    </location>
</feature>
<organism evidence="7 8">
    <name type="scientific">Thermosulfurimonas marina</name>
    <dbReference type="NCBI Taxonomy" id="2047767"/>
    <lineage>
        <taxon>Bacteria</taxon>
        <taxon>Pseudomonadati</taxon>
        <taxon>Thermodesulfobacteriota</taxon>
        <taxon>Thermodesulfobacteria</taxon>
        <taxon>Thermodesulfobacteriales</taxon>
        <taxon>Thermodesulfobacteriaceae</taxon>
        <taxon>Thermosulfurimonas</taxon>
    </lineage>
</organism>
<evidence type="ECO:0000313" key="7">
    <source>
        <dbReference type="EMBL" id="QJA06457.1"/>
    </source>
</evidence>
<dbReference type="Gene3D" id="3.30.460.20">
    <property type="entry name" value="CorA soluble domain-like"/>
    <property type="match status" value="1"/>
</dbReference>
<keyword evidence="4 6" id="KW-1133">Transmembrane helix</keyword>
<evidence type="ECO:0000256" key="3">
    <source>
        <dbReference type="ARBA" id="ARBA00022692"/>
    </source>
</evidence>
<dbReference type="SUPFAM" id="SSF144083">
    <property type="entry name" value="Magnesium transport protein CorA, transmembrane region"/>
    <property type="match status" value="1"/>
</dbReference>
<evidence type="ECO:0000256" key="5">
    <source>
        <dbReference type="ARBA" id="ARBA00023136"/>
    </source>
</evidence>
<keyword evidence="5 6" id="KW-0472">Membrane</keyword>
<dbReference type="GO" id="GO:0046873">
    <property type="term" value="F:metal ion transmembrane transporter activity"/>
    <property type="evidence" value="ECO:0007669"/>
    <property type="project" value="InterPro"/>
</dbReference>
<dbReference type="InterPro" id="IPR045863">
    <property type="entry name" value="CorA_TM1_TM2"/>
</dbReference>
<dbReference type="SUPFAM" id="SSF143865">
    <property type="entry name" value="CorA soluble domain-like"/>
    <property type="match status" value="1"/>
</dbReference>
<comment type="subcellular location">
    <subcellularLocation>
        <location evidence="1">Membrane</location>
        <topology evidence="1">Multi-pass membrane protein</topology>
    </subcellularLocation>
</comment>
<evidence type="ECO:0000256" key="6">
    <source>
        <dbReference type="SAM" id="Phobius"/>
    </source>
</evidence>
<name>A0A6H1WTB4_9BACT</name>
<sequence>MLRIYCSENGFLLPAEEACPQSWLILTAPSEEELRFAERRFGILPEFLRYPLDEEERPRVEVEEKQLLIIFHVPDPRHQGDILRYETVPLGIIVTEKAVVTVCLKENLVFEEVISQAGRFLPVDLARPTTFLFLLFYCVTNLFLRYLRLMDRLIDDYERELYRSFRNRELVKILSLEKSLVYFNTALRGNDVVLSRIQSGRYLRLSEEDLELLEDIQIENRQAIEMAKIYSDILTGTMDAYASIIGNNLNVVMKFLTALAIVLAIPTVISSLYGMNVRLPFQENPHAFWGILLVSFGLSVLVTGYFIKKRLF</sequence>
<dbReference type="InterPro" id="IPR047199">
    <property type="entry name" value="CorA-like"/>
</dbReference>
<reference evidence="7 8" key="1">
    <citation type="submission" date="2019-08" db="EMBL/GenBank/DDBJ databases">
        <title>Complete genome sequence of Thermosulfurimonas marina SU872T, an anaerobic thermophilic chemolithoautotrophic bacterium isolated from a shallow marine hydrothermal vent.</title>
        <authorList>
            <person name="Allioux M."/>
            <person name="Jebbar M."/>
            <person name="Slobodkina G."/>
            <person name="Slobodkin A."/>
            <person name="Moalic Y."/>
            <person name="Frolova A."/>
            <person name="Shao Z."/>
            <person name="Alain K."/>
        </authorList>
    </citation>
    <scope>NUCLEOTIDE SEQUENCE [LARGE SCALE GENOMIC DNA]</scope>
    <source>
        <strain evidence="7 8">SU872</strain>
    </source>
</reference>
<dbReference type="Gene3D" id="1.20.58.340">
    <property type="entry name" value="Magnesium transport protein CorA, transmembrane region"/>
    <property type="match status" value="2"/>
</dbReference>
<dbReference type="GO" id="GO:0016020">
    <property type="term" value="C:membrane"/>
    <property type="evidence" value="ECO:0007669"/>
    <property type="project" value="UniProtKB-SubCell"/>
</dbReference>
<dbReference type="EMBL" id="CP042909">
    <property type="protein sequence ID" value="QJA06457.1"/>
    <property type="molecule type" value="Genomic_DNA"/>
</dbReference>
<proteinExistence type="inferred from homology"/>
<dbReference type="Proteomes" id="UP000501253">
    <property type="component" value="Chromosome"/>
</dbReference>
<dbReference type="KEGG" id="tmai:FVE67_06410"/>
<dbReference type="CDD" id="cd12827">
    <property type="entry name" value="EcCorA_ZntB-like_u2"/>
    <property type="match status" value="1"/>
</dbReference>
<evidence type="ECO:0000256" key="1">
    <source>
        <dbReference type="ARBA" id="ARBA00004141"/>
    </source>
</evidence>
<dbReference type="PANTHER" id="PTHR47891">
    <property type="entry name" value="TRANSPORTER-RELATED"/>
    <property type="match status" value="1"/>
</dbReference>
<evidence type="ECO:0000256" key="4">
    <source>
        <dbReference type="ARBA" id="ARBA00022989"/>
    </source>
</evidence>
<dbReference type="PANTHER" id="PTHR47891:SF2">
    <property type="entry name" value="MAGNESIUM AND COBALT TRANSPORTER"/>
    <property type="match status" value="1"/>
</dbReference>
<evidence type="ECO:0000313" key="8">
    <source>
        <dbReference type="Proteomes" id="UP000501253"/>
    </source>
</evidence>
<feature type="transmembrane region" description="Helical" evidence="6">
    <location>
        <begin position="255"/>
        <end position="275"/>
    </location>
</feature>
<keyword evidence="3 6" id="KW-0812">Transmembrane</keyword>
<dbReference type="Pfam" id="PF01544">
    <property type="entry name" value="CorA"/>
    <property type="match status" value="1"/>
</dbReference>
<gene>
    <name evidence="7" type="ORF">FVE67_06410</name>
</gene>
<dbReference type="InterPro" id="IPR002523">
    <property type="entry name" value="MgTranspt_CorA/ZnTranspt_ZntB"/>
</dbReference>
<protein>
    <submittedName>
        <fullName evidence="7">Magnesium transporter CorA family protein</fullName>
    </submittedName>
</protein>
<comment type="similarity">
    <text evidence="2">Belongs to the CorA metal ion transporter (MIT) (TC 1.A.35) family.</text>
</comment>
<dbReference type="InterPro" id="IPR045861">
    <property type="entry name" value="CorA_cytoplasmic_dom"/>
</dbReference>